<reference evidence="7 8" key="1">
    <citation type="journal article" date="2013" name="BMC Genomics">
        <title>Genomics-driven discovery of the pneumocandin biosynthetic gene cluster in the fungus Glarea lozoyensis.</title>
        <authorList>
            <person name="Chen L."/>
            <person name="Yue Q."/>
            <person name="Zhang X."/>
            <person name="Xiang M."/>
            <person name="Wang C."/>
            <person name="Li S."/>
            <person name="Che Y."/>
            <person name="Ortiz-Lopez F.J."/>
            <person name="Bills G.F."/>
            <person name="Liu X."/>
            <person name="An Z."/>
        </authorList>
    </citation>
    <scope>NUCLEOTIDE SEQUENCE [LARGE SCALE GENOMIC DNA]</scope>
    <source>
        <strain evidence="8">ATCC 20868 / MF5171</strain>
    </source>
</reference>
<evidence type="ECO:0000256" key="2">
    <source>
        <dbReference type="ARBA" id="ARBA00022692"/>
    </source>
</evidence>
<organism evidence="7 8">
    <name type="scientific">Glarea lozoyensis (strain ATCC 20868 / MF5171)</name>
    <dbReference type="NCBI Taxonomy" id="1116229"/>
    <lineage>
        <taxon>Eukaryota</taxon>
        <taxon>Fungi</taxon>
        <taxon>Dikarya</taxon>
        <taxon>Ascomycota</taxon>
        <taxon>Pezizomycotina</taxon>
        <taxon>Leotiomycetes</taxon>
        <taxon>Helotiales</taxon>
        <taxon>Helotiaceae</taxon>
        <taxon>Glarea</taxon>
    </lineage>
</organism>
<dbReference type="AlphaFoldDB" id="S3DFN9"/>
<dbReference type="KEGG" id="glz:GLAREA_01370"/>
<evidence type="ECO:0000313" key="7">
    <source>
        <dbReference type="EMBL" id="EPE25458.1"/>
    </source>
</evidence>
<evidence type="ECO:0000256" key="1">
    <source>
        <dbReference type="ARBA" id="ARBA00004141"/>
    </source>
</evidence>
<name>S3DFN9_GLAL2</name>
<keyword evidence="8" id="KW-1185">Reference proteome</keyword>
<dbReference type="OMA" id="VNAFIYM"/>
<evidence type="ECO:0000256" key="6">
    <source>
        <dbReference type="SAM" id="Phobius"/>
    </source>
</evidence>
<comment type="subcellular location">
    <subcellularLocation>
        <location evidence="1">Membrane</location>
        <topology evidence="1">Multi-pass membrane protein</topology>
    </subcellularLocation>
</comment>
<dbReference type="GO" id="GO:0016020">
    <property type="term" value="C:membrane"/>
    <property type="evidence" value="ECO:0007669"/>
    <property type="project" value="UniProtKB-SubCell"/>
</dbReference>
<dbReference type="HOGENOM" id="CLU_033465_3_0_1"/>
<dbReference type="eggNOG" id="ENOG502RZA5">
    <property type="taxonomic scope" value="Eukaryota"/>
</dbReference>
<evidence type="ECO:0000256" key="4">
    <source>
        <dbReference type="ARBA" id="ARBA00023136"/>
    </source>
</evidence>
<feature type="transmembrane region" description="Helical" evidence="6">
    <location>
        <begin position="48"/>
        <end position="67"/>
    </location>
</feature>
<dbReference type="RefSeq" id="XP_008086777.1">
    <property type="nucleotide sequence ID" value="XM_008088586.1"/>
</dbReference>
<feature type="transmembrane region" description="Helical" evidence="6">
    <location>
        <begin position="151"/>
        <end position="173"/>
    </location>
</feature>
<evidence type="ECO:0000256" key="5">
    <source>
        <dbReference type="SAM" id="MobiDB-lite"/>
    </source>
</evidence>
<feature type="compositionally biased region" description="Basic and acidic residues" evidence="5">
    <location>
        <begin position="327"/>
        <end position="341"/>
    </location>
</feature>
<proteinExistence type="predicted"/>
<feature type="transmembrane region" description="Helical" evidence="6">
    <location>
        <begin position="238"/>
        <end position="257"/>
    </location>
</feature>
<keyword evidence="2 6" id="KW-0812">Transmembrane</keyword>
<dbReference type="EMBL" id="KE145371">
    <property type="protein sequence ID" value="EPE25458.1"/>
    <property type="molecule type" value="Genomic_DNA"/>
</dbReference>
<dbReference type="OrthoDB" id="5384040at2759"/>
<feature type="transmembrane region" description="Helical" evidence="6">
    <location>
        <begin position="109"/>
        <end position="130"/>
    </location>
</feature>
<dbReference type="Proteomes" id="UP000016922">
    <property type="component" value="Unassembled WGS sequence"/>
</dbReference>
<feature type="compositionally biased region" description="Basic residues" evidence="5">
    <location>
        <begin position="313"/>
        <end position="326"/>
    </location>
</feature>
<feature type="transmembrane region" description="Helical" evidence="6">
    <location>
        <begin position="193"/>
        <end position="212"/>
    </location>
</feature>
<protein>
    <submittedName>
        <fullName evidence="7">Uncharacterized protein</fullName>
    </submittedName>
</protein>
<evidence type="ECO:0000313" key="8">
    <source>
        <dbReference type="Proteomes" id="UP000016922"/>
    </source>
</evidence>
<evidence type="ECO:0000256" key="3">
    <source>
        <dbReference type="ARBA" id="ARBA00022989"/>
    </source>
</evidence>
<feature type="region of interest" description="Disordered" evidence="5">
    <location>
        <begin position="306"/>
        <end position="349"/>
    </location>
</feature>
<keyword evidence="4 6" id="KW-0472">Membrane</keyword>
<accession>S3DFN9</accession>
<dbReference type="InterPro" id="IPR007568">
    <property type="entry name" value="RTA1"/>
</dbReference>
<gene>
    <name evidence="7" type="ORF">GLAREA_01370</name>
</gene>
<feature type="transmembrane region" description="Helical" evidence="6">
    <location>
        <begin position="79"/>
        <end position="97"/>
    </location>
</feature>
<sequence length="349" mass="38950">MSSTIQAISSSPTSTTSATPSCITFTPGKDGYVPSYACNAQWSYSPSFGAALFFAIAFGISLALHIFQAFYFKKWKLTWVLIMGVTWEFIAFAGRSFGSKHQQSFAAAYVSQIFLLLAPMWVNAFIYMVLGRMIYFFVPAQKIWGFKGIKIAKIFVWLDVVSFLTQLGGGLLIQPNQDQKTLMMGIHIYMGGIGFQEACILLFAAIAAKFLITMKKQERANSAGNFVLDGRPTNWGPLLYTLFASLVLITIRIIFRMVEFAAGDDPDKNPIPYTEAYLLALDALPMLLCVFLLNLIHPGRVLQGENSEFPKGPTRKQKKEIKRAKKAEKAAKKQTKKDGRSFVEMNNMV</sequence>
<dbReference type="GeneID" id="19460428"/>
<dbReference type="PANTHER" id="PTHR31465:SF15">
    <property type="entry name" value="LIPID TRANSPORTER ATNI-RELATED"/>
    <property type="match status" value="1"/>
</dbReference>
<keyword evidence="3 6" id="KW-1133">Transmembrane helix</keyword>
<dbReference type="Pfam" id="PF04479">
    <property type="entry name" value="RTA1"/>
    <property type="match status" value="1"/>
</dbReference>
<feature type="transmembrane region" description="Helical" evidence="6">
    <location>
        <begin position="277"/>
        <end position="296"/>
    </location>
</feature>
<dbReference type="PANTHER" id="PTHR31465">
    <property type="entry name" value="PROTEIN RTA1-RELATED"/>
    <property type="match status" value="1"/>
</dbReference>